<proteinExistence type="predicted"/>
<gene>
    <name evidence="1" type="ORF">LZC95_19445</name>
</gene>
<evidence type="ECO:0000313" key="2">
    <source>
        <dbReference type="Proteomes" id="UP001379533"/>
    </source>
</evidence>
<dbReference type="RefSeq" id="WP_394849612.1">
    <property type="nucleotide sequence ID" value="NZ_CP089982.1"/>
</dbReference>
<dbReference type="EMBL" id="CP089982">
    <property type="protein sequence ID" value="WXA98982.1"/>
    <property type="molecule type" value="Genomic_DNA"/>
</dbReference>
<protein>
    <submittedName>
        <fullName evidence="1">Uncharacterized protein</fullName>
    </submittedName>
</protein>
<keyword evidence="2" id="KW-1185">Reference proteome</keyword>
<organism evidence="1 2">
    <name type="scientific">Pendulispora brunnea</name>
    <dbReference type="NCBI Taxonomy" id="2905690"/>
    <lineage>
        <taxon>Bacteria</taxon>
        <taxon>Pseudomonadati</taxon>
        <taxon>Myxococcota</taxon>
        <taxon>Myxococcia</taxon>
        <taxon>Myxococcales</taxon>
        <taxon>Sorangiineae</taxon>
        <taxon>Pendulisporaceae</taxon>
        <taxon>Pendulispora</taxon>
    </lineage>
</organism>
<reference evidence="1 2" key="1">
    <citation type="submission" date="2021-12" db="EMBL/GenBank/DDBJ databases">
        <title>Discovery of the Pendulisporaceae a myxobacterial family with distinct sporulation behavior and unique specialized metabolism.</title>
        <authorList>
            <person name="Garcia R."/>
            <person name="Popoff A."/>
            <person name="Bader C.D."/>
            <person name="Loehr J."/>
            <person name="Walesch S."/>
            <person name="Walt C."/>
            <person name="Boldt J."/>
            <person name="Bunk B."/>
            <person name="Haeckl F.J.F.P.J."/>
            <person name="Gunesch A.P."/>
            <person name="Birkelbach J."/>
            <person name="Nuebel U."/>
            <person name="Pietschmann T."/>
            <person name="Bach T."/>
            <person name="Mueller R."/>
        </authorList>
    </citation>
    <scope>NUCLEOTIDE SEQUENCE [LARGE SCALE GENOMIC DNA]</scope>
    <source>
        <strain evidence="1 2">MSr12523</strain>
    </source>
</reference>
<sequence>MALSEPIALTERIELEIVQVPQSDGTVVYEYGASAVARDGARSNILAALHGDEHHQNLNRVSTLCMTACAAFGPPPDHPRTLQEVAPEQFGLALIELFEQMLLRLSAAVYPYRRVTGITGDSARKTRLFANAISIADYARAGRLPTDYDEDDLFALWHDAASLLSVRPLDRRHIIAPLDWRGTLTSPTQAALLVDLVLIGALVRLHLSQHEYQHDTSPFFVSDAPVMLAELGVLAGFEPEELINSPDGELGVLRDFVAVDRLEDAAIPPVLAREWLRARGLPGF</sequence>
<evidence type="ECO:0000313" key="1">
    <source>
        <dbReference type="EMBL" id="WXA98982.1"/>
    </source>
</evidence>
<name>A0ABZ2KJY7_9BACT</name>
<dbReference type="Proteomes" id="UP001379533">
    <property type="component" value="Chromosome"/>
</dbReference>
<accession>A0ABZ2KJY7</accession>